<evidence type="ECO:0000256" key="1">
    <source>
        <dbReference type="SAM" id="MobiDB-lite"/>
    </source>
</evidence>
<evidence type="ECO:0000256" key="2">
    <source>
        <dbReference type="SAM" id="Phobius"/>
    </source>
</evidence>
<evidence type="ECO:0000313" key="4">
    <source>
        <dbReference type="EMBL" id="RXW17672.1"/>
    </source>
</evidence>
<reference evidence="4 5" key="1">
    <citation type="submission" date="2019-01" db="EMBL/GenBank/DDBJ databases">
        <title>Draft genome sequence of Psathyrella aberdarensis IHI B618.</title>
        <authorList>
            <person name="Buettner E."/>
            <person name="Kellner H."/>
        </authorList>
    </citation>
    <scope>NUCLEOTIDE SEQUENCE [LARGE SCALE GENOMIC DNA]</scope>
    <source>
        <strain evidence="4 5">IHI B618</strain>
    </source>
</reference>
<accession>A0A4Q2DF16</accession>
<feature type="domain" description="DUF6534" evidence="3">
    <location>
        <begin position="64"/>
        <end position="150"/>
    </location>
</feature>
<dbReference type="STRING" id="2316362.A0A4Q2DF16"/>
<name>A0A4Q2DF16_9AGAR</name>
<dbReference type="OrthoDB" id="3231781at2759"/>
<keyword evidence="2" id="KW-1133">Transmembrane helix</keyword>
<feature type="transmembrane region" description="Helical" evidence="2">
    <location>
        <begin position="125"/>
        <end position="146"/>
    </location>
</feature>
<proteinExistence type="predicted"/>
<protein>
    <recommendedName>
        <fullName evidence="3">DUF6534 domain-containing protein</fullName>
    </recommendedName>
</protein>
<evidence type="ECO:0000313" key="5">
    <source>
        <dbReference type="Proteomes" id="UP000290288"/>
    </source>
</evidence>
<feature type="transmembrane region" description="Helical" evidence="2">
    <location>
        <begin position="99"/>
        <end position="119"/>
    </location>
</feature>
<keyword evidence="2" id="KW-0812">Transmembrane</keyword>
<dbReference type="EMBL" id="SDEE01000322">
    <property type="protein sequence ID" value="RXW17672.1"/>
    <property type="molecule type" value="Genomic_DNA"/>
</dbReference>
<feature type="compositionally biased region" description="Polar residues" evidence="1">
    <location>
        <begin position="201"/>
        <end position="214"/>
    </location>
</feature>
<sequence length="235" mass="25774">MLDLSLPILSANDSQIFFAWRVYTILDPPYKYVGLFCIATRSSSIPAYVVKYKAMLATLLSAGAAIDIIIALSMLWFFMVRRRQALKKVARLLDRLVAYTIRTGLFTSVTAVSIVITLFASPNTFVWLAMYTFLAKLYSTSLLSALNARTGLPEVASSPKVSRSRSTKSLGRGMISTRPVNNTISIQMKTTTELAVDSASSYPVDLSQDSSHGSQPKDKHSELPTSAAYHGPYAV</sequence>
<dbReference type="PANTHER" id="PTHR40465">
    <property type="entry name" value="CHROMOSOME 1, WHOLE GENOME SHOTGUN SEQUENCE"/>
    <property type="match status" value="1"/>
</dbReference>
<dbReference type="Proteomes" id="UP000290288">
    <property type="component" value="Unassembled WGS sequence"/>
</dbReference>
<feature type="region of interest" description="Disordered" evidence="1">
    <location>
        <begin position="157"/>
        <end position="176"/>
    </location>
</feature>
<feature type="transmembrane region" description="Helical" evidence="2">
    <location>
        <begin position="54"/>
        <end position="78"/>
    </location>
</feature>
<keyword evidence="2" id="KW-0472">Membrane</keyword>
<dbReference type="PANTHER" id="PTHR40465:SF1">
    <property type="entry name" value="DUF6534 DOMAIN-CONTAINING PROTEIN"/>
    <property type="match status" value="1"/>
</dbReference>
<feature type="region of interest" description="Disordered" evidence="1">
    <location>
        <begin position="201"/>
        <end position="235"/>
    </location>
</feature>
<dbReference type="AlphaFoldDB" id="A0A4Q2DF16"/>
<comment type="caution">
    <text evidence="4">The sequence shown here is derived from an EMBL/GenBank/DDBJ whole genome shotgun (WGS) entry which is preliminary data.</text>
</comment>
<gene>
    <name evidence="4" type="ORF">EST38_g8176</name>
</gene>
<dbReference type="InterPro" id="IPR045339">
    <property type="entry name" value="DUF6534"/>
</dbReference>
<organism evidence="4 5">
    <name type="scientific">Candolleomyces aberdarensis</name>
    <dbReference type="NCBI Taxonomy" id="2316362"/>
    <lineage>
        <taxon>Eukaryota</taxon>
        <taxon>Fungi</taxon>
        <taxon>Dikarya</taxon>
        <taxon>Basidiomycota</taxon>
        <taxon>Agaricomycotina</taxon>
        <taxon>Agaricomycetes</taxon>
        <taxon>Agaricomycetidae</taxon>
        <taxon>Agaricales</taxon>
        <taxon>Agaricineae</taxon>
        <taxon>Psathyrellaceae</taxon>
        <taxon>Candolleomyces</taxon>
    </lineage>
</organism>
<keyword evidence="5" id="KW-1185">Reference proteome</keyword>
<evidence type="ECO:0000259" key="3">
    <source>
        <dbReference type="Pfam" id="PF20152"/>
    </source>
</evidence>
<dbReference type="Pfam" id="PF20152">
    <property type="entry name" value="DUF6534"/>
    <property type="match status" value="1"/>
</dbReference>